<dbReference type="EMBL" id="JAEKNS010000089">
    <property type="protein sequence ID" value="MBJ7594913.1"/>
    <property type="molecule type" value="Genomic_DNA"/>
</dbReference>
<dbReference type="Gene3D" id="3.30.460.40">
    <property type="match status" value="1"/>
</dbReference>
<sequence length="188" mass="21399">MAPAHVASLFSASGFRWWIGGGWAVDAVTGVTRLHEDTDVVVLRDDLAAVRRHLHDFHFWEAESGILRPLPSGESPREEVSQLWLRDDAYSPWVLDLLLTPTSGDEWLYKRDRRSRRPLASIGFERPGGIAYFRPEILLLFKAKLDRPKDYADFQALLPHLTEAARTFLVDALDISEPEHPWLSELTG</sequence>
<proteinExistence type="predicted"/>
<dbReference type="RefSeq" id="WP_337311533.1">
    <property type="nucleotide sequence ID" value="NZ_JAEKNS010000089.1"/>
</dbReference>
<organism evidence="1 2">
    <name type="scientific">Candidatus Aeolococcus gillhamiae</name>
    <dbReference type="NCBI Taxonomy" id="3127015"/>
    <lineage>
        <taxon>Bacteria</taxon>
        <taxon>Bacillati</taxon>
        <taxon>Candidatus Dormiibacterota</taxon>
        <taxon>Candidatus Dormibacteria</taxon>
        <taxon>Candidatus Aeolococcales</taxon>
        <taxon>Candidatus Aeolococcaceae</taxon>
        <taxon>Candidatus Aeolococcus</taxon>
    </lineage>
</organism>
<evidence type="ECO:0008006" key="3">
    <source>
        <dbReference type="Google" id="ProtNLM"/>
    </source>
</evidence>
<dbReference type="Proteomes" id="UP000606991">
    <property type="component" value="Unassembled WGS sequence"/>
</dbReference>
<dbReference type="InterPro" id="IPR043519">
    <property type="entry name" value="NT_sf"/>
</dbReference>
<gene>
    <name evidence="1" type="ORF">JF886_08635</name>
</gene>
<dbReference type="SUPFAM" id="SSF81301">
    <property type="entry name" value="Nucleotidyltransferase"/>
    <property type="match status" value="1"/>
</dbReference>
<accession>A0A934K123</accession>
<evidence type="ECO:0000313" key="2">
    <source>
        <dbReference type="Proteomes" id="UP000606991"/>
    </source>
</evidence>
<dbReference type="Pfam" id="PF10706">
    <property type="entry name" value="Aminoglyc_resit"/>
    <property type="match status" value="1"/>
</dbReference>
<reference evidence="1 2" key="1">
    <citation type="submission" date="2020-10" db="EMBL/GenBank/DDBJ databases">
        <title>Ca. Dormibacterota MAGs.</title>
        <authorList>
            <person name="Montgomery K."/>
        </authorList>
    </citation>
    <scope>NUCLEOTIDE SEQUENCE [LARGE SCALE GENOMIC DNA]</scope>
    <source>
        <strain evidence="1">SC8812_S17_18</strain>
    </source>
</reference>
<protein>
    <recommendedName>
        <fullName evidence="3">Amino acid transporter</fullName>
    </recommendedName>
</protein>
<comment type="caution">
    <text evidence="1">The sequence shown here is derived from an EMBL/GenBank/DDBJ whole genome shotgun (WGS) entry which is preliminary data.</text>
</comment>
<dbReference type="AlphaFoldDB" id="A0A934K123"/>
<name>A0A934K123_9BACT</name>
<dbReference type="InterPro" id="IPR019646">
    <property type="entry name" value="Aminoglyc_AdlTrfase"/>
</dbReference>
<evidence type="ECO:0000313" key="1">
    <source>
        <dbReference type="EMBL" id="MBJ7594913.1"/>
    </source>
</evidence>